<dbReference type="RefSeq" id="WP_347722250.1">
    <property type="nucleotide sequence ID" value="NZ_CP104395.1"/>
</dbReference>
<protein>
    <submittedName>
        <fullName evidence="2">Cysteine desulfurase activator SufB</fullName>
    </submittedName>
</protein>
<keyword evidence="3" id="KW-1185">Reference proteome</keyword>
<dbReference type="PANTHER" id="PTHR43575:SF1">
    <property type="entry name" value="PROTEIN ABCI7, CHLOROPLASTIC"/>
    <property type="match status" value="1"/>
</dbReference>
<dbReference type="SUPFAM" id="SSF101960">
    <property type="entry name" value="Stabilizer of iron transporter SufD"/>
    <property type="match status" value="1"/>
</dbReference>
<dbReference type="Proteomes" id="UP001218034">
    <property type="component" value="Chromosome"/>
</dbReference>
<evidence type="ECO:0000313" key="2">
    <source>
        <dbReference type="EMBL" id="WEL19380.1"/>
    </source>
</evidence>
<sequence length="361" mass="40730">MSLETFKQKAKELVEQLDNPASIRTPGRTWTRYPELSVAEKDDAFEPEIKAKGEIEVKTGAEAFEAAEEKFMELLEVDENKLNAVHVANLNSVIYIRAEGRAEVSIKYRAESDLFNHLVVETEESAELQITESFEGSAENVTSFDEFYLSENSTVNYGCVQSMNAEFIYSRKKAVLEDYSKINWLNSSFGGQLARTKIETILKGDGTETEKLATWYPTGQQHIDTSLHVRHMGENTKCQMDSRAVVDGEARSVYEGLQKVEEVAEDTSSFQDEEVLVLSDKAEVDASPKLMIENPDVEASHAASTGSIDDKKQHYIQSRGLDDNAAEKLIVKGFFEPVLQEIELPELKEKVRRQVRKKLKE</sequence>
<dbReference type="GeneID" id="90589791"/>
<dbReference type="InterPro" id="IPR000825">
    <property type="entry name" value="SUF_FeS_clus_asmbl_SufBD_core"/>
</dbReference>
<gene>
    <name evidence="2" type="primary">sufB2</name>
    <name evidence="2" type="ORF">SVXNc_0355</name>
</gene>
<name>A0ABY8CHA5_9ARCH</name>
<dbReference type="InterPro" id="IPR055346">
    <property type="entry name" value="Fe-S_cluster_assembly_SufBD"/>
</dbReference>
<proteinExistence type="predicted"/>
<reference evidence="2 3" key="1">
    <citation type="submission" date="2022-09" db="EMBL/GenBank/DDBJ databases">
        <title>Xylan utilization by haloarchaea-nanohaloarchaea associations.</title>
        <authorList>
            <person name="Yakimov M."/>
        </authorList>
    </citation>
    <scope>NUCLEOTIDE SEQUENCE [LARGE SCALE GENOMIC DNA]</scope>
    <source>
        <strain evidence="2 3">SVXNc</strain>
    </source>
</reference>
<accession>A0ABY8CHA5</accession>
<evidence type="ECO:0000259" key="1">
    <source>
        <dbReference type="Pfam" id="PF01458"/>
    </source>
</evidence>
<evidence type="ECO:0000313" key="3">
    <source>
        <dbReference type="Proteomes" id="UP001218034"/>
    </source>
</evidence>
<feature type="domain" description="SUF system FeS cluster assembly SufBD core" evidence="1">
    <location>
        <begin position="112"/>
        <end position="334"/>
    </location>
</feature>
<dbReference type="PANTHER" id="PTHR43575">
    <property type="entry name" value="PROTEIN ABCI7, CHLOROPLASTIC"/>
    <property type="match status" value="1"/>
</dbReference>
<dbReference type="EMBL" id="CP104395">
    <property type="protein sequence ID" value="WEL19380.1"/>
    <property type="molecule type" value="Genomic_DNA"/>
</dbReference>
<organism evidence="2 3">
    <name type="scientific">Candidatus Nanohalococcus occultus</name>
    <dbReference type="NCBI Taxonomy" id="2978047"/>
    <lineage>
        <taxon>Archaea</taxon>
        <taxon>Candidatus Nanohalarchaeota</taxon>
        <taxon>Candidatus Nanohalarchaeota incertae sedis</taxon>
        <taxon>Candidatus Nanohalococcus</taxon>
    </lineage>
</organism>
<dbReference type="InterPro" id="IPR037284">
    <property type="entry name" value="SUF_FeS_clus_asmbl_SufBD_sf"/>
</dbReference>
<dbReference type="Pfam" id="PF01458">
    <property type="entry name" value="SUFBD_core"/>
    <property type="match status" value="1"/>
</dbReference>